<dbReference type="OrthoDB" id="3000538at2759"/>
<dbReference type="EMBL" id="CM032190">
    <property type="protein sequence ID" value="KAG7086271.1"/>
    <property type="molecule type" value="Genomic_DNA"/>
</dbReference>
<protein>
    <submittedName>
        <fullName evidence="2">Uncharacterized protein</fullName>
    </submittedName>
</protein>
<feature type="region of interest" description="Disordered" evidence="1">
    <location>
        <begin position="1"/>
        <end position="57"/>
    </location>
</feature>
<feature type="compositionally biased region" description="Basic residues" evidence="1">
    <location>
        <begin position="176"/>
        <end position="185"/>
    </location>
</feature>
<gene>
    <name evidence="2" type="ORF">E1B28_002237</name>
</gene>
<keyword evidence="3" id="KW-1185">Reference proteome</keyword>
<evidence type="ECO:0000256" key="1">
    <source>
        <dbReference type="SAM" id="MobiDB-lite"/>
    </source>
</evidence>
<organism evidence="2 3">
    <name type="scientific">Marasmius oreades</name>
    <name type="common">fairy-ring Marasmius</name>
    <dbReference type="NCBI Taxonomy" id="181124"/>
    <lineage>
        <taxon>Eukaryota</taxon>
        <taxon>Fungi</taxon>
        <taxon>Dikarya</taxon>
        <taxon>Basidiomycota</taxon>
        <taxon>Agaricomycotina</taxon>
        <taxon>Agaricomycetes</taxon>
        <taxon>Agaricomycetidae</taxon>
        <taxon>Agaricales</taxon>
        <taxon>Marasmiineae</taxon>
        <taxon>Marasmiaceae</taxon>
        <taxon>Marasmius</taxon>
    </lineage>
</organism>
<feature type="compositionally biased region" description="Low complexity" evidence="1">
    <location>
        <begin position="9"/>
        <end position="19"/>
    </location>
</feature>
<dbReference type="RefSeq" id="XP_043002742.1">
    <property type="nucleotide sequence ID" value="XM_043159143.1"/>
</dbReference>
<dbReference type="KEGG" id="more:E1B28_002237"/>
<reference evidence="2" key="1">
    <citation type="journal article" date="2021" name="Genome Biol. Evol.">
        <title>The assembled and annotated genome of the fairy-ring fungus Marasmius oreades.</title>
        <authorList>
            <person name="Hiltunen M."/>
            <person name="Ament-Velasquez S.L."/>
            <person name="Johannesson H."/>
        </authorList>
    </citation>
    <scope>NUCLEOTIDE SEQUENCE</scope>
    <source>
        <strain evidence="2">03SP1</strain>
    </source>
</reference>
<sequence length="481" mass="52242">MHFFPRAFTLSSSSSTPSTDHVLSTTSRNTQKRKTLASHSSQTDSDTSFSSWKPSKRSRFSSLFTLGSFDFSIGETKSAHASSPIPVPSAPKGLKPFKSRASLSSMGAVSKSPPTCTISLENATANPRVLTSRDVNAIPFPSTSPPSSPEAFPSGKHTRSRSNHVLLRQSSPRTHSSSKGHKRNRSCISASELAPGGYERPSTPLPSSLYEHDDDKPCPKIELPSLVDNETLCPSLLKKRADAKLVAMVRRSVMTGLRESAVAALKASAVPAFASEPFDLSGHSFETSSTLVGSGSPESGSGSVTYDFLSSSEADAALERKAELMEQDRILVHRLGKYLDDWGYRERRAPLTVPSFHPGSYITFLEEGTDKENIHSTFLTSLGSSDDADDDDPFLPMDVDEPDVSNAMQVEVSSTPPEPSHIRRSSPSPPPVIPTCRAERNLALDQLVATLTLKHRGGRKTRPGEVEQRIRHRSKLKLELC</sequence>
<feature type="region of interest" description="Disordered" evidence="1">
    <location>
        <begin position="136"/>
        <end position="216"/>
    </location>
</feature>
<feature type="compositionally biased region" description="Low complexity" evidence="1">
    <location>
        <begin position="38"/>
        <end position="51"/>
    </location>
</feature>
<feature type="region of interest" description="Disordered" evidence="1">
    <location>
        <begin position="411"/>
        <end position="431"/>
    </location>
</feature>
<proteinExistence type="predicted"/>
<evidence type="ECO:0000313" key="3">
    <source>
        <dbReference type="Proteomes" id="UP001049176"/>
    </source>
</evidence>
<feature type="region of interest" description="Disordered" evidence="1">
    <location>
        <begin position="78"/>
        <end position="98"/>
    </location>
</feature>
<comment type="caution">
    <text evidence="2">The sequence shown here is derived from an EMBL/GenBank/DDBJ whole genome shotgun (WGS) entry which is preliminary data.</text>
</comment>
<dbReference type="AlphaFoldDB" id="A0A9P7RN84"/>
<dbReference type="Proteomes" id="UP001049176">
    <property type="component" value="Chromosome 10"/>
</dbReference>
<name>A0A9P7RN84_9AGAR</name>
<dbReference type="GeneID" id="66071313"/>
<evidence type="ECO:0000313" key="2">
    <source>
        <dbReference type="EMBL" id="KAG7086271.1"/>
    </source>
</evidence>
<accession>A0A9P7RN84</accession>